<dbReference type="EMBL" id="ML978961">
    <property type="protein sequence ID" value="KAF1931252.1"/>
    <property type="molecule type" value="Genomic_DNA"/>
</dbReference>
<feature type="transmembrane region" description="Helical" evidence="2">
    <location>
        <begin position="124"/>
        <end position="147"/>
    </location>
</feature>
<evidence type="ECO:0000313" key="4">
    <source>
        <dbReference type="Proteomes" id="UP000800082"/>
    </source>
</evidence>
<evidence type="ECO:0000256" key="2">
    <source>
        <dbReference type="SAM" id="Phobius"/>
    </source>
</evidence>
<dbReference type="AlphaFoldDB" id="A0A6A5RTS8"/>
<protein>
    <submittedName>
        <fullName evidence="3">Uncharacterized protein</fullName>
    </submittedName>
</protein>
<reference evidence="3" key="1">
    <citation type="journal article" date="2020" name="Stud. Mycol.">
        <title>101 Dothideomycetes genomes: a test case for predicting lifestyles and emergence of pathogens.</title>
        <authorList>
            <person name="Haridas S."/>
            <person name="Albert R."/>
            <person name="Binder M."/>
            <person name="Bloem J."/>
            <person name="Labutti K."/>
            <person name="Salamov A."/>
            <person name="Andreopoulos B."/>
            <person name="Baker S."/>
            <person name="Barry K."/>
            <person name="Bills G."/>
            <person name="Bluhm B."/>
            <person name="Cannon C."/>
            <person name="Castanera R."/>
            <person name="Culley D."/>
            <person name="Daum C."/>
            <person name="Ezra D."/>
            <person name="Gonzalez J."/>
            <person name="Henrissat B."/>
            <person name="Kuo A."/>
            <person name="Liang C."/>
            <person name="Lipzen A."/>
            <person name="Lutzoni F."/>
            <person name="Magnuson J."/>
            <person name="Mondo S."/>
            <person name="Nolan M."/>
            <person name="Ohm R."/>
            <person name="Pangilinan J."/>
            <person name="Park H.-J."/>
            <person name="Ramirez L."/>
            <person name="Alfaro M."/>
            <person name="Sun H."/>
            <person name="Tritt A."/>
            <person name="Yoshinaga Y."/>
            <person name="Zwiers L.-H."/>
            <person name="Turgeon B."/>
            <person name="Goodwin S."/>
            <person name="Spatafora J."/>
            <person name="Crous P."/>
            <person name="Grigoriev I."/>
        </authorList>
    </citation>
    <scope>NUCLEOTIDE SEQUENCE</scope>
    <source>
        <strain evidence="3">CBS 183.55</strain>
    </source>
</reference>
<keyword evidence="4" id="KW-1185">Reference proteome</keyword>
<accession>A0A6A5RTS8</accession>
<keyword evidence="2" id="KW-0812">Transmembrane</keyword>
<evidence type="ECO:0000256" key="1">
    <source>
        <dbReference type="SAM" id="MobiDB-lite"/>
    </source>
</evidence>
<gene>
    <name evidence="3" type="ORF">M421DRAFT_342666</name>
</gene>
<feature type="compositionally biased region" description="Low complexity" evidence="1">
    <location>
        <begin position="85"/>
        <end position="94"/>
    </location>
</feature>
<name>A0A6A5RTS8_9PLEO</name>
<dbReference type="RefSeq" id="XP_033451500.1">
    <property type="nucleotide sequence ID" value="XM_033589495.1"/>
</dbReference>
<feature type="region of interest" description="Disordered" evidence="1">
    <location>
        <begin position="85"/>
        <end position="114"/>
    </location>
</feature>
<evidence type="ECO:0000313" key="3">
    <source>
        <dbReference type="EMBL" id="KAF1931252.1"/>
    </source>
</evidence>
<keyword evidence="2" id="KW-1133">Transmembrane helix</keyword>
<feature type="transmembrane region" description="Helical" evidence="2">
    <location>
        <begin position="47"/>
        <end position="67"/>
    </location>
</feature>
<organism evidence="3 4">
    <name type="scientific">Didymella exigua CBS 183.55</name>
    <dbReference type="NCBI Taxonomy" id="1150837"/>
    <lineage>
        <taxon>Eukaryota</taxon>
        <taxon>Fungi</taxon>
        <taxon>Dikarya</taxon>
        <taxon>Ascomycota</taxon>
        <taxon>Pezizomycotina</taxon>
        <taxon>Dothideomycetes</taxon>
        <taxon>Pleosporomycetidae</taxon>
        <taxon>Pleosporales</taxon>
        <taxon>Pleosporineae</taxon>
        <taxon>Didymellaceae</taxon>
        <taxon>Didymella</taxon>
    </lineage>
</organism>
<keyword evidence="2" id="KW-0472">Membrane</keyword>
<dbReference type="Proteomes" id="UP000800082">
    <property type="component" value="Unassembled WGS sequence"/>
</dbReference>
<sequence length="178" mass="19779">MHWPSLHLPHSPVLLPPSPVLLPPSLVLLPPSPVLLPPSLVLLPPSLVLLPPSLVLLPPSLVLLGLIRQNTPPLKLRLPIALSPPSSRRVQSSVEPTTHQQPSTPPLRRHHSRPRRHRIVKLRLPLLSLSFLLLLPEPALLFCRLHFCFESASLFSRCCIALLREALEFGIWHLVAAV</sequence>
<dbReference type="GeneID" id="54347142"/>
<proteinExistence type="predicted"/>